<name>A0AAV4TKA6_9ARAC</name>
<dbReference type="EMBL" id="BPLQ01009615">
    <property type="protein sequence ID" value="GIY45377.1"/>
    <property type="molecule type" value="Genomic_DNA"/>
</dbReference>
<sequence>MKALNSKNYRHFRSNVKKSPFCFQYVQKVKTLTLCQVKKNALQIVFTYLHEKLALARKPRRWARLEGWPSLSIKYWATPLIIDHAFSGELPSSGAWGSL</sequence>
<accession>A0AAV4TKA6</accession>
<dbReference type="Proteomes" id="UP001054837">
    <property type="component" value="Unassembled WGS sequence"/>
</dbReference>
<comment type="caution">
    <text evidence="1">The sequence shown here is derived from an EMBL/GenBank/DDBJ whole genome shotgun (WGS) entry which is preliminary data.</text>
</comment>
<evidence type="ECO:0000313" key="2">
    <source>
        <dbReference type="Proteomes" id="UP001054837"/>
    </source>
</evidence>
<reference evidence="1 2" key="1">
    <citation type="submission" date="2021-06" db="EMBL/GenBank/DDBJ databases">
        <title>Caerostris darwini draft genome.</title>
        <authorList>
            <person name="Kono N."/>
            <person name="Arakawa K."/>
        </authorList>
    </citation>
    <scope>NUCLEOTIDE SEQUENCE [LARGE SCALE GENOMIC DNA]</scope>
</reference>
<protein>
    <submittedName>
        <fullName evidence="1">Uncharacterized protein</fullName>
    </submittedName>
</protein>
<proteinExistence type="predicted"/>
<dbReference type="AlphaFoldDB" id="A0AAV4TKA6"/>
<organism evidence="1 2">
    <name type="scientific">Caerostris darwini</name>
    <dbReference type="NCBI Taxonomy" id="1538125"/>
    <lineage>
        <taxon>Eukaryota</taxon>
        <taxon>Metazoa</taxon>
        <taxon>Ecdysozoa</taxon>
        <taxon>Arthropoda</taxon>
        <taxon>Chelicerata</taxon>
        <taxon>Arachnida</taxon>
        <taxon>Araneae</taxon>
        <taxon>Araneomorphae</taxon>
        <taxon>Entelegynae</taxon>
        <taxon>Araneoidea</taxon>
        <taxon>Araneidae</taxon>
        <taxon>Caerostris</taxon>
    </lineage>
</organism>
<evidence type="ECO:0000313" key="1">
    <source>
        <dbReference type="EMBL" id="GIY45377.1"/>
    </source>
</evidence>
<gene>
    <name evidence="1" type="ORF">CDAR_482361</name>
</gene>
<keyword evidence="2" id="KW-1185">Reference proteome</keyword>